<accession>A0A8X6MW29</accession>
<protein>
    <submittedName>
        <fullName evidence="2">Uncharacterized protein</fullName>
    </submittedName>
</protein>
<dbReference type="AlphaFoldDB" id="A0A8X6MW29"/>
<gene>
    <name evidence="2" type="ORF">NPIL_63331</name>
</gene>
<dbReference type="Proteomes" id="UP000887013">
    <property type="component" value="Unassembled WGS sequence"/>
</dbReference>
<name>A0A8X6MW29_NEPPI</name>
<feature type="transmembrane region" description="Helical" evidence="1">
    <location>
        <begin position="80"/>
        <end position="106"/>
    </location>
</feature>
<dbReference type="EMBL" id="BMAW01051451">
    <property type="protein sequence ID" value="GFS80546.1"/>
    <property type="molecule type" value="Genomic_DNA"/>
</dbReference>
<sequence length="111" mass="12490">MEKKSHPTIFSGVKEVFSAPPLLCCSYEFFRVNPCTNRAFPDHLIGLRLMARRYCRVGEGKNKKKNRKNKKVGRINQNGAGIAMSVAMGTAVIFASVLECYIFPFLQMEKG</sequence>
<evidence type="ECO:0000256" key="1">
    <source>
        <dbReference type="SAM" id="Phobius"/>
    </source>
</evidence>
<comment type="caution">
    <text evidence="2">The sequence shown here is derived from an EMBL/GenBank/DDBJ whole genome shotgun (WGS) entry which is preliminary data.</text>
</comment>
<evidence type="ECO:0000313" key="3">
    <source>
        <dbReference type="Proteomes" id="UP000887013"/>
    </source>
</evidence>
<keyword evidence="3" id="KW-1185">Reference proteome</keyword>
<keyword evidence="1" id="KW-1133">Transmembrane helix</keyword>
<keyword evidence="1" id="KW-0812">Transmembrane</keyword>
<organism evidence="2 3">
    <name type="scientific">Nephila pilipes</name>
    <name type="common">Giant wood spider</name>
    <name type="synonym">Nephila maculata</name>
    <dbReference type="NCBI Taxonomy" id="299642"/>
    <lineage>
        <taxon>Eukaryota</taxon>
        <taxon>Metazoa</taxon>
        <taxon>Ecdysozoa</taxon>
        <taxon>Arthropoda</taxon>
        <taxon>Chelicerata</taxon>
        <taxon>Arachnida</taxon>
        <taxon>Araneae</taxon>
        <taxon>Araneomorphae</taxon>
        <taxon>Entelegynae</taxon>
        <taxon>Araneoidea</taxon>
        <taxon>Nephilidae</taxon>
        <taxon>Nephila</taxon>
    </lineage>
</organism>
<proteinExistence type="predicted"/>
<reference evidence="2" key="1">
    <citation type="submission" date="2020-08" db="EMBL/GenBank/DDBJ databases">
        <title>Multicomponent nature underlies the extraordinary mechanical properties of spider dragline silk.</title>
        <authorList>
            <person name="Kono N."/>
            <person name="Nakamura H."/>
            <person name="Mori M."/>
            <person name="Yoshida Y."/>
            <person name="Ohtoshi R."/>
            <person name="Malay A.D."/>
            <person name="Moran D.A.P."/>
            <person name="Tomita M."/>
            <person name="Numata K."/>
            <person name="Arakawa K."/>
        </authorList>
    </citation>
    <scope>NUCLEOTIDE SEQUENCE</scope>
</reference>
<evidence type="ECO:0000313" key="2">
    <source>
        <dbReference type="EMBL" id="GFS80546.1"/>
    </source>
</evidence>
<keyword evidence="1" id="KW-0472">Membrane</keyword>